<feature type="compositionally biased region" description="Polar residues" evidence="1">
    <location>
        <begin position="42"/>
        <end position="61"/>
    </location>
</feature>
<dbReference type="Proteomes" id="UP001168821">
    <property type="component" value="Unassembled WGS sequence"/>
</dbReference>
<accession>A0AA38MG67</accession>
<gene>
    <name evidence="2" type="ORF">Zmor_013909</name>
</gene>
<organism evidence="2 3">
    <name type="scientific">Zophobas morio</name>
    <dbReference type="NCBI Taxonomy" id="2755281"/>
    <lineage>
        <taxon>Eukaryota</taxon>
        <taxon>Metazoa</taxon>
        <taxon>Ecdysozoa</taxon>
        <taxon>Arthropoda</taxon>
        <taxon>Hexapoda</taxon>
        <taxon>Insecta</taxon>
        <taxon>Pterygota</taxon>
        <taxon>Neoptera</taxon>
        <taxon>Endopterygota</taxon>
        <taxon>Coleoptera</taxon>
        <taxon>Polyphaga</taxon>
        <taxon>Cucujiformia</taxon>
        <taxon>Tenebrionidae</taxon>
        <taxon>Zophobas</taxon>
    </lineage>
</organism>
<keyword evidence="3" id="KW-1185">Reference proteome</keyword>
<evidence type="ECO:0000313" key="2">
    <source>
        <dbReference type="EMBL" id="KAJ3654741.1"/>
    </source>
</evidence>
<feature type="compositionally biased region" description="Low complexity" evidence="1">
    <location>
        <begin position="80"/>
        <end position="100"/>
    </location>
</feature>
<dbReference type="EMBL" id="JALNTZ010000004">
    <property type="protein sequence ID" value="KAJ3654741.1"/>
    <property type="molecule type" value="Genomic_DNA"/>
</dbReference>
<dbReference type="Pfam" id="PF15502">
    <property type="entry name" value="MPLKIP"/>
    <property type="match status" value="1"/>
</dbReference>
<feature type="region of interest" description="Disordered" evidence="1">
    <location>
        <begin position="39"/>
        <end position="107"/>
    </location>
</feature>
<evidence type="ECO:0000256" key="1">
    <source>
        <dbReference type="SAM" id="MobiDB-lite"/>
    </source>
</evidence>
<name>A0AA38MG67_9CUCU</name>
<feature type="region of interest" description="Disordered" evidence="1">
    <location>
        <begin position="129"/>
        <end position="150"/>
    </location>
</feature>
<reference evidence="2" key="1">
    <citation type="journal article" date="2023" name="G3 (Bethesda)">
        <title>Whole genome assemblies of Zophobas morio and Tenebrio molitor.</title>
        <authorList>
            <person name="Kaur S."/>
            <person name="Stinson S.A."/>
            <person name="diCenzo G.C."/>
        </authorList>
    </citation>
    <scope>NUCLEOTIDE SEQUENCE</scope>
    <source>
        <strain evidence="2">QUZm001</strain>
    </source>
</reference>
<evidence type="ECO:0000313" key="3">
    <source>
        <dbReference type="Proteomes" id="UP001168821"/>
    </source>
</evidence>
<dbReference type="AlphaFoldDB" id="A0AA38MG67"/>
<protein>
    <submittedName>
        <fullName evidence="2">Uncharacterized protein</fullName>
    </submittedName>
</protein>
<feature type="compositionally biased region" description="Basic and acidic residues" evidence="1">
    <location>
        <begin position="140"/>
        <end position="150"/>
    </location>
</feature>
<dbReference type="InterPro" id="IPR028265">
    <property type="entry name" value="TTDN1/SICKLE"/>
</dbReference>
<sequence>MDRYFQNTSSNAPGFVYFNQNTSQEAQNKSDTTDFLAFADSPQASPQPNRFTPPYYSSPQTKFYRGSPRNYPPHTRRYQRWSGGNRSFNSSGSSFNQSTSFRDDDQETEISKFVHPSFLEDPWGRLEAKLKEQSSVSEANDSRILEEEET</sequence>
<proteinExistence type="predicted"/>
<comment type="caution">
    <text evidence="2">The sequence shown here is derived from an EMBL/GenBank/DDBJ whole genome shotgun (WGS) entry which is preliminary data.</text>
</comment>